<dbReference type="CDD" id="cd00077">
    <property type="entry name" value="HDc"/>
    <property type="match status" value="1"/>
</dbReference>
<dbReference type="Proteomes" id="UP001597233">
    <property type="component" value="Unassembled WGS sequence"/>
</dbReference>
<reference evidence="8" key="1">
    <citation type="journal article" date="2019" name="Int. J. Syst. Evol. Microbiol.">
        <title>The Global Catalogue of Microorganisms (GCM) 10K type strain sequencing project: providing services to taxonomists for standard genome sequencing and annotation.</title>
        <authorList>
            <consortium name="The Broad Institute Genomics Platform"/>
            <consortium name="The Broad Institute Genome Sequencing Center for Infectious Disease"/>
            <person name="Wu L."/>
            <person name="Ma J."/>
        </authorList>
    </citation>
    <scope>NUCLEOTIDE SEQUENCE [LARGE SCALE GENOMIC DNA]</scope>
    <source>
        <strain evidence="8">CCUG 54950</strain>
    </source>
</reference>
<dbReference type="Pfam" id="PF13487">
    <property type="entry name" value="HD_5"/>
    <property type="match status" value="1"/>
</dbReference>
<evidence type="ECO:0000259" key="6">
    <source>
        <dbReference type="PROSITE" id="PS51832"/>
    </source>
</evidence>
<evidence type="ECO:0000256" key="4">
    <source>
        <dbReference type="SAM" id="Phobius"/>
    </source>
</evidence>
<comment type="subcellular location">
    <subcellularLocation>
        <location evidence="1">Cell membrane</location>
    </subcellularLocation>
</comment>
<evidence type="ECO:0000256" key="2">
    <source>
        <dbReference type="ARBA" id="ARBA00022475"/>
    </source>
</evidence>
<dbReference type="SUPFAM" id="SSF158472">
    <property type="entry name" value="HAMP domain-like"/>
    <property type="match status" value="1"/>
</dbReference>
<evidence type="ECO:0000313" key="7">
    <source>
        <dbReference type="EMBL" id="MFD1884633.1"/>
    </source>
</evidence>
<dbReference type="InterPro" id="IPR003607">
    <property type="entry name" value="HD/PDEase_dom"/>
</dbReference>
<accession>A0ABW4RG18</accession>
<dbReference type="InterPro" id="IPR003660">
    <property type="entry name" value="HAMP_dom"/>
</dbReference>
<sequence length="508" mass="57178">MKEYKKFLRKMIANYLMGSVLAVAVVGGLMIMTTINTTLFQNLILIGIMFVSFIIMLLLEGITFYKHVAPIRQALLPDIASIEQLETAYVQLHRFPKLTIYRIMLPHFMGLTIPAIALVSVAIAEQWITIPWYYLGIGTAGAIMVASMHAFIEFFLTSITIRPVLRVVKDKLFKIHGRDTLALAHVYLTVRQKYQLSIFLIGVFPVALFSLAAQIRLQEMTGINALEYWQWAGLVIVVSIVFSLCGALLLARDVEHPINNLFNAMSRVEAGDFGVIAHDDYSDDFSRLILGFNHMVKGLNMRDSRNQQLLDSYFATLAAALDARDPYTAGHSQRVAAYAVEIGLRAGLCEYDIDQLRKTALLHDIGKIGVKDAVLLKDGKLTDEEFDQIKKHPEMGESILRQVEPADAMRPYLPGVRSHHERFDGKGYPDGLKGNSIPLFGRIIAVADAFDAMTSDRPYRKGMPKDRAIMILEEGRGTQWDPQLATLFIEDYRRKQQEQMGLHNAEAQ</sequence>
<dbReference type="SMART" id="SM00304">
    <property type="entry name" value="HAMP"/>
    <property type="match status" value="1"/>
</dbReference>
<dbReference type="PROSITE" id="PS51832">
    <property type="entry name" value="HD_GYP"/>
    <property type="match status" value="1"/>
</dbReference>
<feature type="transmembrane region" description="Helical" evidence="4">
    <location>
        <begin position="39"/>
        <end position="59"/>
    </location>
</feature>
<name>A0ABW4RG18_9BACL</name>
<dbReference type="CDD" id="cd06225">
    <property type="entry name" value="HAMP"/>
    <property type="match status" value="1"/>
</dbReference>
<comment type="caution">
    <text evidence="7">The sequence shown here is derived from an EMBL/GenBank/DDBJ whole genome shotgun (WGS) entry which is preliminary data.</text>
</comment>
<gene>
    <name evidence="7" type="ORF">ACFSC9_03780</name>
</gene>
<feature type="transmembrane region" description="Helical" evidence="4">
    <location>
        <begin position="228"/>
        <end position="251"/>
    </location>
</feature>
<keyword evidence="4" id="KW-0812">Transmembrane</keyword>
<proteinExistence type="predicted"/>
<evidence type="ECO:0000313" key="8">
    <source>
        <dbReference type="Proteomes" id="UP001597233"/>
    </source>
</evidence>
<feature type="domain" description="HD-GYP" evidence="6">
    <location>
        <begin position="306"/>
        <end position="504"/>
    </location>
</feature>
<dbReference type="Gene3D" id="6.10.340.10">
    <property type="match status" value="1"/>
</dbReference>
<feature type="transmembrane region" description="Helical" evidence="4">
    <location>
        <begin position="130"/>
        <end position="156"/>
    </location>
</feature>
<keyword evidence="8" id="KW-1185">Reference proteome</keyword>
<dbReference type="PANTHER" id="PTHR43155:SF2">
    <property type="entry name" value="CYCLIC DI-GMP PHOSPHODIESTERASE PA4108"/>
    <property type="match status" value="1"/>
</dbReference>
<dbReference type="PANTHER" id="PTHR43155">
    <property type="entry name" value="CYCLIC DI-GMP PHOSPHODIESTERASE PA4108-RELATED"/>
    <property type="match status" value="1"/>
</dbReference>
<feature type="transmembrane region" description="Helical" evidence="4">
    <location>
        <begin position="103"/>
        <end position="124"/>
    </location>
</feature>
<dbReference type="SUPFAM" id="SSF109604">
    <property type="entry name" value="HD-domain/PDEase-like"/>
    <property type="match status" value="1"/>
</dbReference>
<dbReference type="Gene3D" id="1.10.3210.10">
    <property type="entry name" value="Hypothetical protein af1432"/>
    <property type="match status" value="1"/>
</dbReference>
<dbReference type="EMBL" id="JBHUEH010000010">
    <property type="protein sequence ID" value="MFD1884633.1"/>
    <property type="molecule type" value="Genomic_DNA"/>
</dbReference>
<dbReference type="InterPro" id="IPR037522">
    <property type="entry name" value="HD_GYP_dom"/>
</dbReference>
<evidence type="ECO:0000256" key="1">
    <source>
        <dbReference type="ARBA" id="ARBA00004236"/>
    </source>
</evidence>
<dbReference type="PROSITE" id="PS50885">
    <property type="entry name" value="HAMP"/>
    <property type="match status" value="1"/>
</dbReference>
<feature type="domain" description="HAMP" evidence="5">
    <location>
        <begin position="252"/>
        <end position="304"/>
    </location>
</feature>
<organism evidence="7 8">
    <name type="scientific">Paenibacillus wenxiniae</name>
    <dbReference type="NCBI Taxonomy" id="1636843"/>
    <lineage>
        <taxon>Bacteria</taxon>
        <taxon>Bacillati</taxon>
        <taxon>Bacillota</taxon>
        <taxon>Bacilli</taxon>
        <taxon>Bacillales</taxon>
        <taxon>Paenibacillaceae</taxon>
        <taxon>Paenibacillus</taxon>
    </lineage>
</organism>
<dbReference type="RefSeq" id="WP_347324282.1">
    <property type="nucleotide sequence ID" value="NZ_JBCGUH010000003.1"/>
</dbReference>
<evidence type="ECO:0000259" key="5">
    <source>
        <dbReference type="PROSITE" id="PS50885"/>
    </source>
</evidence>
<feature type="transmembrane region" description="Helical" evidence="4">
    <location>
        <begin position="196"/>
        <end position="216"/>
    </location>
</feature>
<keyword evidence="4" id="KW-1133">Transmembrane helix</keyword>
<keyword evidence="2" id="KW-1003">Cell membrane</keyword>
<protein>
    <submittedName>
        <fullName evidence="7">HD domain-containing phosphohydrolase</fullName>
    </submittedName>
</protein>
<feature type="transmembrane region" description="Helical" evidence="4">
    <location>
        <begin position="12"/>
        <end position="33"/>
    </location>
</feature>
<dbReference type="SMART" id="SM00471">
    <property type="entry name" value="HDc"/>
    <property type="match status" value="1"/>
</dbReference>
<evidence type="ECO:0000256" key="3">
    <source>
        <dbReference type="ARBA" id="ARBA00023136"/>
    </source>
</evidence>
<keyword evidence="3 4" id="KW-0472">Membrane</keyword>